<dbReference type="NCBIfam" id="NF006280">
    <property type="entry name" value="PRK08451.1"/>
    <property type="match status" value="1"/>
</dbReference>
<evidence type="ECO:0000313" key="12">
    <source>
        <dbReference type="EMBL" id="TLE02704.1"/>
    </source>
</evidence>
<dbReference type="GO" id="GO:0009360">
    <property type="term" value="C:DNA polymerase III complex"/>
    <property type="evidence" value="ECO:0007669"/>
    <property type="project" value="InterPro"/>
</dbReference>
<dbReference type="STRING" id="425400.LS65_08100"/>
<dbReference type="SMART" id="SM00382">
    <property type="entry name" value="AAA"/>
    <property type="match status" value="1"/>
</dbReference>
<dbReference type="InterPro" id="IPR045085">
    <property type="entry name" value="HLD_clamp_pol_III_gamma_tau"/>
</dbReference>
<dbReference type="OrthoDB" id="9810148at2"/>
<dbReference type="Gene3D" id="3.40.50.300">
    <property type="entry name" value="P-loop containing nucleotide triphosphate hydrolases"/>
    <property type="match status" value="1"/>
</dbReference>
<keyword evidence="3 8" id="KW-0547">Nucleotide-binding</keyword>
<dbReference type="GO" id="GO:0003887">
    <property type="term" value="F:DNA-directed DNA polymerase activity"/>
    <property type="evidence" value="ECO:0007669"/>
    <property type="project" value="UniProtKB-KW"/>
</dbReference>
<dbReference type="CDD" id="cd00009">
    <property type="entry name" value="AAA"/>
    <property type="match status" value="1"/>
</dbReference>
<reference evidence="12 13" key="1">
    <citation type="journal article" date="2014" name="Genome Announc.">
        <title>Draft genome sequences of eight enterohepatic helicobacter species isolated from both laboratory and wild rodents.</title>
        <authorList>
            <person name="Sheh A."/>
            <person name="Shen Z."/>
            <person name="Fox J.G."/>
        </authorList>
    </citation>
    <scope>NUCLEOTIDE SEQUENCE [LARGE SCALE GENOMIC DNA]</scope>
    <source>
        <strain evidence="12 13">MIT 01-6451</strain>
    </source>
</reference>
<dbReference type="Proteomes" id="UP000029707">
    <property type="component" value="Unassembled WGS sequence"/>
</dbReference>
<evidence type="ECO:0000259" key="11">
    <source>
        <dbReference type="SMART" id="SM00382"/>
    </source>
</evidence>
<comment type="caution">
    <text evidence="12">The sequence shown here is derived from an EMBL/GenBank/DDBJ whole genome shotgun (WGS) entry which is preliminary data.</text>
</comment>
<comment type="function">
    <text evidence="8">DNA polymerase III is a complex, multichain enzyme responsible for most of the replicative synthesis in bacteria. This DNA polymerase also exhibits 3' to 5' exonuclease activity.</text>
</comment>
<dbReference type="EMBL" id="JRMQ02000002">
    <property type="protein sequence ID" value="TLE02704.1"/>
    <property type="molecule type" value="Genomic_DNA"/>
</dbReference>
<dbReference type="PANTHER" id="PTHR11669">
    <property type="entry name" value="REPLICATION FACTOR C / DNA POLYMERASE III GAMMA-TAU SUBUNIT"/>
    <property type="match status" value="1"/>
</dbReference>
<keyword evidence="8" id="KW-0235">DNA replication</keyword>
<accession>A0A4U8TQI4</accession>
<feature type="compositionally biased region" description="Low complexity" evidence="10">
    <location>
        <begin position="532"/>
        <end position="550"/>
    </location>
</feature>
<keyword evidence="5 8" id="KW-0067">ATP-binding</keyword>
<dbReference type="CDD" id="cd18137">
    <property type="entry name" value="HLD_clamp_pol_III_gamma_tau"/>
    <property type="match status" value="1"/>
</dbReference>
<protein>
    <recommendedName>
        <fullName evidence="8">DNA polymerase III subunit gamma/tau</fullName>
        <ecNumber evidence="8">2.7.7.7</ecNumber>
    </recommendedName>
</protein>
<dbReference type="Gene3D" id="1.10.8.60">
    <property type="match status" value="1"/>
</dbReference>
<dbReference type="GO" id="GO:0005524">
    <property type="term" value="F:ATP binding"/>
    <property type="evidence" value="ECO:0007669"/>
    <property type="project" value="UniProtKB-KW"/>
</dbReference>
<proteinExistence type="inferred from homology"/>
<evidence type="ECO:0000256" key="10">
    <source>
        <dbReference type="SAM" id="MobiDB-lite"/>
    </source>
</evidence>
<comment type="catalytic activity">
    <reaction evidence="7 8">
        <text>DNA(n) + a 2'-deoxyribonucleoside 5'-triphosphate = DNA(n+1) + diphosphate</text>
        <dbReference type="Rhea" id="RHEA:22508"/>
        <dbReference type="Rhea" id="RHEA-COMP:17339"/>
        <dbReference type="Rhea" id="RHEA-COMP:17340"/>
        <dbReference type="ChEBI" id="CHEBI:33019"/>
        <dbReference type="ChEBI" id="CHEBI:61560"/>
        <dbReference type="ChEBI" id="CHEBI:173112"/>
        <dbReference type="EC" id="2.7.7.7"/>
    </reaction>
</comment>
<evidence type="ECO:0000256" key="3">
    <source>
        <dbReference type="ARBA" id="ARBA00022741"/>
    </source>
</evidence>
<comment type="subunit">
    <text evidence="8">DNA polymerase III contains a core (composed of alpha, epsilon and theta chains) that associates with a tau subunit. This core dimerizes to form the POLIII' complex. PolIII' associates with the gamma complex (composed of gamma, delta, delta', psi and chi chains) and with the beta chain to form the complete DNA polymerase III complex.</text>
</comment>
<dbReference type="SUPFAM" id="SSF52540">
    <property type="entry name" value="P-loop containing nucleoside triphosphate hydrolases"/>
    <property type="match status" value="1"/>
</dbReference>
<dbReference type="RefSeq" id="WP_034362935.1">
    <property type="nucleotide sequence ID" value="NZ_CAJUDB010000001.1"/>
</dbReference>
<evidence type="ECO:0000313" key="13">
    <source>
        <dbReference type="Proteomes" id="UP000029707"/>
    </source>
</evidence>
<feature type="domain" description="AAA+ ATPase" evidence="11">
    <location>
        <begin position="37"/>
        <end position="179"/>
    </location>
</feature>
<feature type="coiled-coil region" evidence="9">
    <location>
        <begin position="333"/>
        <end position="360"/>
    </location>
</feature>
<gene>
    <name evidence="8" type="primary">dnaX</name>
    <name evidence="12" type="ORF">LS65_001900</name>
</gene>
<dbReference type="GO" id="GO:0046872">
    <property type="term" value="F:metal ion binding"/>
    <property type="evidence" value="ECO:0007669"/>
    <property type="project" value="UniProtKB-KW"/>
</dbReference>
<evidence type="ECO:0000256" key="9">
    <source>
        <dbReference type="SAM" id="Coils"/>
    </source>
</evidence>
<dbReference type="InterPro" id="IPR050238">
    <property type="entry name" value="DNA_Rep/Repair_Clamp_Loader"/>
</dbReference>
<evidence type="ECO:0000256" key="7">
    <source>
        <dbReference type="ARBA" id="ARBA00049244"/>
    </source>
</evidence>
<keyword evidence="8 12" id="KW-0808">Transferase</keyword>
<evidence type="ECO:0000256" key="1">
    <source>
        <dbReference type="ARBA" id="ARBA00006360"/>
    </source>
</evidence>
<organism evidence="12 13">
    <name type="scientific">Helicobacter japonicus</name>
    <dbReference type="NCBI Taxonomy" id="425400"/>
    <lineage>
        <taxon>Bacteria</taxon>
        <taxon>Pseudomonadati</taxon>
        <taxon>Campylobacterota</taxon>
        <taxon>Epsilonproteobacteria</taxon>
        <taxon>Campylobacterales</taxon>
        <taxon>Helicobacteraceae</taxon>
        <taxon>Helicobacter</taxon>
    </lineage>
</organism>
<dbReference type="AlphaFoldDB" id="A0A4U8TQI4"/>
<sequence length="587" mass="66263">MSSTALALKYRPTCFSDLVGQNAISQTLSLALDSKHLSHAYLFSGLRGSGKTSSARIFARALQCESGPTSTPCGTCASCVEALQNRHMDIIEMDAASSRGIDDIKRVIEQTKYSPSFARYKIFIIDEVHMLSKEAFNALLKTLEEPPEFVKFILATTDPLKLPATILSRTQHFRFKQIPHRLVVEHISNILNKENVSYEVQALDIIARSGAGSLRDTLTLLDQAIIFCKNHIEVAGVSDMLGVVDPQVLKDYFYSIVHKDSQKMQSILELLFEYECEMILDEMMLFLKEKLLQKDADFPPLLLDRFARILTESKTLLSLNTDGSFVLLLCSLKMQEALKVKDIESMIQELENELFSSQNTTLTSPTQPNLTTNNTNQHIEQNITPISNTSQSHRDKETISHTQQDAPIQTFNAKIHFDNLITKIKDRNAELGIIFERNVHFVEFVEKDKILRWQSIAQGKDKEFLKEYGKIIRTLVYSIFGDNTHIEQVSADDSIQAKQDSSPNLSHNETNISYSQHNIESTTQNNTPNVLESHISSNSTESINSTTASSPNDRQEKQDFLAQNHDLIMALNKSVGIKEVRERSNNE</sequence>
<dbReference type="InterPro" id="IPR027417">
    <property type="entry name" value="P-loop_NTPase"/>
</dbReference>
<comment type="similarity">
    <text evidence="1 8">Belongs to the DnaX/STICHEL family.</text>
</comment>
<evidence type="ECO:0000256" key="5">
    <source>
        <dbReference type="ARBA" id="ARBA00022840"/>
    </source>
</evidence>
<dbReference type="PANTHER" id="PTHR11669:SF0">
    <property type="entry name" value="PROTEIN STICHEL-LIKE 2"/>
    <property type="match status" value="1"/>
</dbReference>
<evidence type="ECO:0000256" key="8">
    <source>
        <dbReference type="RuleBase" id="RU364063"/>
    </source>
</evidence>
<keyword evidence="2" id="KW-0479">Metal-binding</keyword>
<dbReference type="NCBIfam" id="TIGR02397">
    <property type="entry name" value="dnaX_nterm"/>
    <property type="match status" value="1"/>
</dbReference>
<evidence type="ECO:0000256" key="2">
    <source>
        <dbReference type="ARBA" id="ARBA00022723"/>
    </source>
</evidence>
<name>A0A4U8TQI4_9HELI</name>
<evidence type="ECO:0000256" key="4">
    <source>
        <dbReference type="ARBA" id="ARBA00022833"/>
    </source>
</evidence>
<dbReference type="Pfam" id="PF22608">
    <property type="entry name" value="DNAX_ATPase_lid"/>
    <property type="match status" value="1"/>
</dbReference>
<keyword evidence="8 12" id="KW-0548">Nucleotidyltransferase</keyword>
<dbReference type="FunFam" id="1.10.8.60:FF:000013">
    <property type="entry name" value="DNA polymerase III subunit gamma/tau"/>
    <property type="match status" value="1"/>
</dbReference>
<feature type="region of interest" description="Disordered" evidence="10">
    <location>
        <begin position="520"/>
        <end position="555"/>
    </location>
</feature>
<dbReference type="EC" id="2.7.7.7" evidence="8"/>
<feature type="compositionally biased region" description="Polar residues" evidence="10">
    <location>
        <begin position="520"/>
        <end position="530"/>
    </location>
</feature>
<dbReference type="FunFam" id="3.40.50.300:FF:000014">
    <property type="entry name" value="DNA polymerase III subunit gamma/tau"/>
    <property type="match status" value="1"/>
</dbReference>
<keyword evidence="6 8" id="KW-0239">DNA-directed DNA polymerase</keyword>
<dbReference type="InterPro" id="IPR003593">
    <property type="entry name" value="AAA+_ATPase"/>
</dbReference>
<evidence type="ECO:0000256" key="6">
    <source>
        <dbReference type="ARBA" id="ARBA00022932"/>
    </source>
</evidence>
<keyword evidence="9" id="KW-0175">Coiled coil</keyword>
<dbReference type="InterPro" id="IPR012763">
    <property type="entry name" value="DNA_pol_III_sug/sutau_N"/>
</dbReference>
<dbReference type="GO" id="GO:0006261">
    <property type="term" value="P:DNA-templated DNA replication"/>
    <property type="evidence" value="ECO:0007669"/>
    <property type="project" value="TreeGrafter"/>
</dbReference>
<keyword evidence="13" id="KW-1185">Reference proteome</keyword>
<dbReference type="Pfam" id="PF13177">
    <property type="entry name" value="DNA_pol3_delta2"/>
    <property type="match status" value="1"/>
</dbReference>
<keyword evidence="4" id="KW-0862">Zinc</keyword>